<evidence type="ECO:0000313" key="8">
    <source>
        <dbReference type="Proteomes" id="UP000307874"/>
    </source>
</evidence>
<accession>A0A5C4JL02</accession>
<evidence type="ECO:0000256" key="2">
    <source>
        <dbReference type="ARBA" id="ARBA00023002"/>
    </source>
</evidence>
<dbReference type="InterPro" id="IPR029510">
    <property type="entry name" value="Ald_DH_CS_GLU"/>
</dbReference>
<dbReference type="Gene3D" id="3.40.605.10">
    <property type="entry name" value="Aldehyde Dehydrogenase, Chain A, domain 1"/>
    <property type="match status" value="1"/>
</dbReference>
<protein>
    <submittedName>
        <fullName evidence="7">Aldehyde dehydrogenase family protein</fullName>
    </submittedName>
</protein>
<dbReference type="InterPro" id="IPR016162">
    <property type="entry name" value="Ald_DH_N"/>
</dbReference>
<dbReference type="Gene3D" id="3.40.309.10">
    <property type="entry name" value="Aldehyde Dehydrogenase, Chain A, domain 2"/>
    <property type="match status" value="1"/>
</dbReference>
<gene>
    <name evidence="7" type="ORF">FF124_18750</name>
</gene>
<evidence type="ECO:0000259" key="6">
    <source>
        <dbReference type="Pfam" id="PF00171"/>
    </source>
</evidence>
<keyword evidence="2 5" id="KW-0560">Oxidoreductase</keyword>
<proteinExistence type="inferred from homology"/>
<dbReference type="FunFam" id="3.40.605.10:FF:000007">
    <property type="entry name" value="NAD/NADP-dependent betaine aldehyde dehydrogenase"/>
    <property type="match status" value="1"/>
</dbReference>
<dbReference type="SUPFAM" id="SSF53720">
    <property type="entry name" value="ALDH-like"/>
    <property type="match status" value="1"/>
</dbReference>
<keyword evidence="8" id="KW-1185">Reference proteome</keyword>
<dbReference type="AlphaFoldDB" id="A0A5C4JL02"/>
<dbReference type="PANTHER" id="PTHR42986">
    <property type="entry name" value="BENZALDEHYDE DEHYDROGENASE YFMT"/>
    <property type="match status" value="1"/>
</dbReference>
<evidence type="ECO:0000313" key="7">
    <source>
        <dbReference type="EMBL" id="TNB46196.1"/>
    </source>
</evidence>
<dbReference type="Proteomes" id="UP000307874">
    <property type="component" value="Unassembled WGS sequence"/>
</dbReference>
<evidence type="ECO:0000256" key="5">
    <source>
        <dbReference type="RuleBase" id="RU003345"/>
    </source>
</evidence>
<evidence type="ECO:0000256" key="3">
    <source>
        <dbReference type="ARBA" id="ARBA00023027"/>
    </source>
</evidence>
<sequence length="490" mass="52366">MEETMKAQTSSPAYEGFTGQYINGQWCAGSAMRELEDINPYDDSLLTRIAMAGRDDLDRAYEAARAAQKAWALALPKERAAIFQNAVGILDSRRAEIIGWVIRESGSTRMKATAEFEAVRAGMAEAASMPYLMHGMIMPVDHPGKEARVYRKPVGVIGVISPWNFPLHLSNRSVAPAIALGNAVVLKPASDTPVTGGLLLAKIYEEAGLPAGVLNVVIGAGSEIGDAFCAHPIPRIISFTGSTEVGQRIARVAAGSSRLKKLGLELGGNAPLVILDDADIATAVNAALVGRFLHCGQICMSTNRIIVDKALYDDFLDAYCAAVSGIKCGDPNAEDTMIGPLCNDAQVQSVTGLIESGRQQGFDLRVSGAVEGRIVPPHVFADVAHHSRLAQTEIFGPVAPVIRAADEGEALAFANDTEYGLSSAVITGDEQRGMRFAQSVEAGMTHINDITIHDFPHVMFGGEKNSGLGRFNGHWIIEEFTTDHLVTVQR</sequence>
<name>A0A5C4JL02_9HYPH</name>
<dbReference type="InterPro" id="IPR016161">
    <property type="entry name" value="Ald_DH/histidinol_DH"/>
</dbReference>
<reference evidence="7 8" key="1">
    <citation type="submission" date="2019-05" db="EMBL/GenBank/DDBJ databases">
        <authorList>
            <person name="Lee S.D."/>
        </authorList>
    </citation>
    <scope>NUCLEOTIDE SEQUENCE [LARGE SCALE GENOMIC DNA]</scope>
    <source>
        <strain evidence="7 8">GH2-6</strain>
    </source>
</reference>
<dbReference type="InterPro" id="IPR015590">
    <property type="entry name" value="Aldehyde_DH_dom"/>
</dbReference>
<dbReference type="OrthoDB" id="9812625at2"/>
<dbReference type="PROSITE" id="PS00687">
    <property type="entry name" value="ALDEHYDE_DEHYDR_GLU"/>
    <property type="match status" value="1"/>
</dbReference>
<organism evidence="7 8">
    <name type="scientific">Martelella lutilitoris</name>
    <dbReference type="NCBI Taxonomy" id="2583532"/>
    <lineage>
        <taxon>Bacteria</taxon>
        <taxon>Pseudomonadati</taxon>
        <taxon>Pseudomonadota</taxon>
        <taxon>Alphaproteobacteria</taxon>
        <taxon>Hyphomicrobiales</taxon>
        <taxon>Aurantimonadaceae</taxon>
        <taxon>Martelella</taxon>
    </lineage>
</organism>
<dbReference type="Pfam" id="PF00171">
    <property type="entry name" value="Aldedh"/>
    <property type="match status" value="1"/>
</dbReference>
<dbReference type="InterPro" id="IPR016163">
    <property type="entry name" value="Ald_DH_C"/>
</dbReference>
<feature type="active site" evidence="4">
    <location>
        <position position="265"/>
    </location>
</feature>
<evidence type="ECO:0000256" key="4">
    <source>
        <dbReference type="PROSITE-ProRule" id="PRU10007"/>
    </source>
</evidence>
<dbReference type="FunFam" id="3.40.309.10:FF:000009">
    <property type="entry name" value="Aldehyde dehydrogenase A"/>
    <property type="match status" value="1"/>
</dbReference>
<feature type="domain" description="Aldehyde dehydrogenase" evidence="6">
    <location>
        <begin position="26"/>
        <end position="482"/>
    </location>
</feature>
<reference evidence="7 8" key="2">
    <citation type="submission" date="2019-06" db="EMBL/GenBank/DDBJ databases">
        <title>Martelella lutilitoris sp. nov., isolated from a tidal mudflat.</title>
        <authorList>
            <person name="Kim Y.-J."/>
        </authorList>
    </citation>
    <scope>NUCLEOTIDE SEQUENCE [LARGE SCALE GENOMIC DNA]</scope>
    <source>
        <strain evidence="7 8">GH2-6</strain>
    </source>
</reference>
<comment type="similarity">
    <text evidence="1 5">Belongs to the aldehyde dehydrogenase family.</text>
</comment>
<dbReference type="PANTHER" id="PTHR42986:SF1">
    <property type="entry name" value="BENZALDEHYDE DEHYDROGENASE YFMT"/>
    <property type="match status" value="1"/>
</dbReference>
<evidence type="ECO:0000256" key="1">
    <source>
        <dbReference type="ARBA" id="ARBA00009986"/>
    </source>
</evidence>
<dbReference type="EMBL" id="VCLB01000011">
    <property type="protein sequence ID" value="TNB46196.1"/>
    <property type="molecule type" value="Genomic_DNA"/>
</dbReference>
<keyword evidence="3" id="KW-0520">NAD</keyword>
<dbReference type="GO" id="GO:0016620">
    <property type="term" value="F:oxidoreductase activity, acting on the aldehyde or oxo group of donors, NAD or NADP as acceptor"/>
    <property type="evidence" value="ECO:0007669"/>
    <property type="project" value="InterPro"/>
</dbReference>
<comment type="caution">
    <text evidence="7">The sequence shown here is derived from an EMBL/GenBank/DDBJ whole genome shotgun (WGS) entry which is preliminary data.</text>
</comment>